<dbReference type="Pfam" id="PF00990">
    <property type="entry name" value="GGDEF"/>
    <property type="match status" value="1"/>
</dbReference>
<dbReference type="Pfam" id="PF03707">
    <property type="entry name" value="MHYT"/>
    <property type="match status" value="3"/>
</dbReference>
<dbReference type="Gene3D" id="3.30.70.270">
    <property type="match status" value="1"/>
</dbReference>
<dbReference type="Gene3D" id="3.20.20.450">
    <property type="entry name" value="EAL domain"/>
    <property type="match status" value="1"/>
</dbReference>
<dbReference type="InterPro" id="IPR001633">
    <property type="entry name" value="EAL_dom"/>
</dbReference>
<feature type="transmembrane region" description="Helical" evidence="1">
    <location>
        <begin position="88"/>
        <end position="111"/>
    </location>
</feature>
<name>A0ABQ2GRH9_9PSED</name>
<dbReference type="InterPro" id="IPR005330">
    <property type="entry name" value="MHYT_dom"/>
</dbReference>
<dbReference type="SMART" id="SM00267">
    <property type="entry name" value="GGDEF"/>
    <property type="match status" value="1"/>
</dbReference>
<accession>A0ABQ2GRH9</accession>
<feature type="domain" description="EAL" evidence="2">
    <location>
        <begin position="445"/>
        <end position="699"/>
    </location>
</feature>
<dbReference type="CDD" id="cd01949">
    <property type="entry name" value="GGDEF"/>
    <property type="match status" value="1"/>
</dbReference>
<dbReference type="SMART" id="SM00052">
    <property type="entry name" value="EAL"/>
    <property type="match status" value="1"/>
</dbReference>
<evidence type="ECO:0000259" key="4">
    <source>
        <dbReference type="PROSITE" id="PS50924"/>
    </source>
</evidence>
<evidence type="ECO:0000256" key="1">
    <source>
        <dbReference type="PROSITE-ProRule" id="PRU00244"/>
    </source>
</evidence>
<dbReference type="Proteomes" id="UP000616499">
    <property type="component" value="Unassembled WGS sequence"/>
</dbReference>
<feature type="transmembrane region" description="Helical" evidence="1">
    <location>
        <begin position="118"/>
        <end position="138"/>
    </location>
</feature>
<dbReference type="EMBL" id="BMNW01000004">
    <property type="protein sequence ID" value="GGM08262.1"/>
    <property type="molecule type" value="Genomic_DNA"/>
</dbReference>
<evidence type="ECO:0000259" key="2">
    <source>
        <dbReference type="PROSITE" id="PS50883"/>
    </source>
</evidence>
<dbReference type="InterPro" id="IPR035919">
    <property type="entry name" value="EAL_sf"/>
</dbReference>
<dbReference type="PROSITE" id="PS50924">
    <property type="entry name" value="MHYT"/>
    <property type="match status" value="1"/>
</dbReference>
<dbReference type="InterPro" id="IPR000160">
    <property type="entry name" value="GGDEF_dom"/>
</dbReference>
<dbReference type="InterPro" id="IPR043128">
    <property type="entry name" value="Rev_trsase/Diguanyl_cyclase"/>
</dbReference>
<dbReference type="InterPro" id="IPR029787">
    <property type="entry name" value="Nucleotide_cyclase"/>
</dbReference>
<dbReference type="Pfam" id="PF00563">
    <property type="entry name" value="EAL"/>
    <property type="match status" value="1"/>
</dbReference>
<dbReference type="CDD" id="cd01948">
    <property type="entry name" value="EAL"/>
    <property type="match status" value="1"/>
</dbReference>
<feature type="transmembrane region" description="Helical" evidence="1">
    <location>
        <begin position="188"/>
        <end position="211"/>
    </location>
</feature>
<dbReference type="NCBIfam" id="TIGR00254">
    <property type="entry name" value="GGDEF"/>
    <property type="match status" value="1"/>
</dbReference>
<gene>
    <name evidence="5" type="ORF">GCM10009425_19370</name>
</gene>
<dbReference type="SUPFAM" id="SSF141868">
    <property type="entry name" value="EAL domain-like"/>
    <property type="match status" value="1"/>
</dbReference>
<keyword evidence="6" id="KW-1185">Reference proteome</keyword>
<feature type="transmembrane region" description="Helical" evidence="1">
    <location>
        <begin position="231"/>
        <end position="251"/>
    </location>
</feature>
<evidence type="ECO:0000259" key="3">
    <source>
        <dbReference type="PROSITE" id="PS50887"/>
    </source>
</evidence>
<dbReference type="SUPFAM" id="SSF55073">
    <property type="entry name" value="Nucleotide cyclase"/>
    <property type="match status" value="1"/>
</dbReference>
<feature type="domain" description="MHYT" evidence="4">
    <location>
        <begin position="19"/>
        <end position="214"/>
    </location>
</feature>
<feature type="transmembrane region" description="Helical" evidence="1">
    <location>
        <begin position="150"/>
        <end position="176"/>
    </location>
</feature>
<proteinExistence type="predicted"/>
<evidence type="ECO:0000313" key="5">
    <source>
        <dbReference type="EMBL" id="GGM08262.1"/>
    </source>
</evidence>
<dbReference type="InterPro" id="IPR050706">
    <property type="entry name" value="Cyclic-di-GMP_PDE-like"/>
</dbReference>
<dbReference type="PANTHER" id="PTHR33121:SF79">
    <property type="entry name" value="CYCLIC DI-GMP PHOSPHODIESTERASE PDED-RELATED"/>
    <property type="match status" value="1"/>
</dbReference>
<feature type="domain" description="GGDEF" evidence="3">
    <location>
        <begin position="305"/>
        <end position="436"/>
    </location>
</feature>
<feature type="transmembrane region" description="Helical" evidence="1">
    <location>
        <begin position="20"/>
        <end position="42"/>
    </location>
</feature>
<keyword evidence="1" id="KW-1133">Transmembrane helix</keyword>
<dbReference type="PROSITE" id="PS50883">
    <property type="entry name" value="EAL"/>
    <property type="match status" value="1"/>
</dbReference>
<dbReference type="RefSeq" id="WP_229685297.1">
    <property type="nucleotide sequence ID" value="NZ_BMNW01000004.1"/>
</dbReference>
<keyword evidence="1" id="KW-0812">Transmembrane</keyword>
<reference evidence="6" key="1">
    <citation type="journal article" date="2019" name="Int. J. Syst. Evol. Microbiol.">
        <title>The Global Catalogue of Microorganisms (GCM) 10K type strain sequencing project: providing services to taxonomists for standard genome sequencing and annotation.</title>
        <authorList>
            <consortium name="The Broad Institute Genomics Platform"/>
            <consortium name="The Broad Institute Genome Sequencing Center for Infectious Disease"/>
            <person name="Wu L."/>
            <person name="Ma J."/>
        </authorList>
    </citation>
    <scope>NUCLEOTIDE SEQUENCE [LARGE SCALE GENOMIC DNA]</scope>
    <source>
        <strain evidence="6">JCM 13501</strain>
    </source>
</reference>
<comment type="caution">
    <text evidence="5">The sequence shown here is derived from an EMBL/GenBank/DDBJ whole genome shotgun (WGS) entry which is preliminary data.</text>
</comment>
<keyword evidence="1" id="KW-0472">Membrane</keyword>
<dbReference type="PROSITE" id="PS50887">
    <property type="entry name" value="GGDEF"/>
    <property type="match status" value="1"/>
</dbReference>
<organism evidence="5 6">
    <name type="scientific">Pseudomonas asuensis</name>
    <dbReference type="NCBI Taxonomy" id="1825787"/>
    <lineage>
        <taxon>Bacteria</taxon>
        <taxon>Pseudomonadati</taxon>
        <taxon>Pseudomonadota</taxon>
        <taxon>Gammaproteobacteria</taxon>
        <taxon>Pseudomonadales</taxon>
        <taxon>Pseudomonadaceae</taxon>
        <taxon>Pseudomonas</taxon>
    </lineage>
</organism>
<protein>
    <submittedName>
        <fullName evidence="5">Signaling protein</fullName>
    </submittedName>
</protein>
<feature type="transmembrane region" description="Helical" evidence="1">
    <location>
        <begin position="54"/>
        <end position="76"/>
    </location>
</feature>
<sequence>MLLATSLPDGFIPVGSDHHHLVLVMLSYLVATAAGYTALYMARRASSAALSQNRLLWCGVGGLALGSGIWSMHFIAMLSYASPISMQYGYGMTLLSLGLAVTVSCIVMWLISRERMAVWEYLAASIAAGCGIAAMHYTGMSAIDSIGVQVYNPLLFLVSIVVSILASLAALVMAFYVRNQVGRHTHLLMILGSLLLGGAIVSMHFTGMAALTLVVPEGTPVMMMAHDAHHGLLGTIIAFLTLVVICAGLTATRLEQRFHEQGVRLEEVSTALSQVTLLDPLTQLLNDYSFTQTLARIINKATPEERLALLNLDLDHFKRINDSLGYNVGDDLLTQVAQRITAVLDADVHVARQGNEFLVLVPEALPEQSENLAMRLLEQLRPPFNLSGQQIGMTLSIGIAHYPQDGRSANELLRNAGLALGQCKRNGRNRFLHFAPELQIQAEETLHLEQELRQAITDGTLEVHYQPLVTSDARTTASLEALVRWNHPTLGPIRPDRFVHVAELSGQIGQLDHWVMRRACRDLKTLRDLGYDELRVAVNCSPLNLTDRTLPRRVEEALIEAELPPEALTLELTENALMHNLNLAIELLERIRALGVKVSIDDFGSGYSSLAYLSKFKVDTLKVDRSFIRDIPNQQTDMEITAAIIAMAHKLQLRVVAEGVETKEQLAFLRDNQCDFIQGYLFSKPLSLTQLQAWLGGHEYKKYIEPASCELQS</sequence>
<evidence type="ECO:0000313" key="6">
    <source>
        <dbReference type="Proteomes" id="UP000616499"/>
    </source>
</evidence>
<dbReference type="PANTHER" id="PTHR33121">
    <property type="entry name" value="CYCLIC DI-GMP PHOSPHODIESTERASE PDEF"/>
    <property type="match status" value="1"/>
</dbReference>